<dbReference type="PANTHER" id="PTHR10151:SF120">
    <property type="entry name" value="BIS(5'-ADENOSYL)-TRIPHOSPHATASE"/>
    <property type="match status" value="1"/>
</dbReference>
<dbReference type="EMBL" id="AGUE01000007">
    <property type="protein sequence ID" value="EHL03466.1"/>
    <property type="molecule type" value="Genomic_DNA"/>
</dbReference>
<dbReference type="InParanoid" id="H0EDA3"/>
<evidence type="ECO:0000313" key="2">
    <source>
        <dbReference type="Proteomes" id="UP000005446"/>
    </source>
</evidence>
<dbReference type="GO" id="GO:0047429">
    <property type="term" value="F:nucleoside triphosphate diphosphatase activity"/>
    <property type="evidence" value="ECO:0007669"/>
    <property type="project" value="TreeGrafter"/>
</dbReference>
<protein>
    <submittedName>
        <fullName evidence="1">Putative Uncharacterized pyrophosphatase/phosphodiesterase</fullName>
    </submittedName>
</protein>
<proteinExistence type="predicted"/>
<dbReference type="Pfam" id="PF01663">
    <property type="entry name" value="Phosphodiest"/>
    <property type="match status" value="1"/>
</dbReference>
<dbReference type="Proteomes" id="UP000005446">
    <property type="component" value="Unassembled WGS sequence"/>
</dbReference>
<dbReference type="InterPro" id="IPR002591">
    <property type="entry name" value="Phosphodiest/P_Trfase"/>
</dbReference>
<dbReference type="GO" id="GO:0009141">
    <property type="term" value="P:nucleoside triphosphate metabolic process"/>
    <property type="evidence" value="ECO:0007669"/>
    <property type="project" value="TreeGrafter"/>
</dbReference>
<dbReference type="SUPFAM" id="SSF53649">
    <property type="entry name" value="Alkaline phosphatase-like"/>
    <property type="match status" value="1"/>
</dbReference>
<accession>H0EDA3</accession>
<dbReference type="GO" id="GO:0017111">
    <property type="term" value="F:ribonucleoside triphosphate phosphatase activity"/>
    <property type="evidence" value="ECO:0007669"/>
    <property type="project" value="TreeGrafter"/>
</dbReference>
<sequence length="382" mass="42330">MDVEPAFLDKFNPKEPLSNKVDRILELLDKPGEESEMAEVIDMRPQLIAATEIRTTIAEVDSMLDSLFKALEARNLTKIANVVVVSDHGMATVSNFIQLEDIIDTSLIEHTDGWPLYGLRPKDSAHLQGIYDSLKAASSGNDNYEVYLRDKDMPERYHFSKNERIAPLWIIPKAGWAIVTKGEFNVVEAKEKNLVYHPRGLHGYDHEHPLMRAIFVARGPAFPHAPNSRVESFRIDPKPNNGTLRLPLNTIGLHSPETTPAEPIDPQVPEPESVASPVQIFTQSAPPATSASEISSADPVIEISPIEASSAADPNVVPPTMVGVDTPEDANVDRPVVGDDSVVSEEEKNFWSWFTDEINKAKGWFSDIVGHGEVNENDEKKF</sequence>
<dbReference type="Gene3D" id="3.40.720.10">
    <property type="entry name" value="Alkaline Phosphatase, subunit A"/>
    <property type="match status" value="1"/>
</dbReference>
<gene>
    <name evidence="1" type="ORF">M7I_0407</name>
</gene>
<dbReference type="PANTHER" id="PTHR10151">
    <property type="entry name" value="ECTONUCLEOTIDE PYROPHOSPHATASE/PHOSPHODIESTERASE"/>
    <property type="match status" value="1"/>
</dbReference>
<dbReference type="InterPro" id="IPR017850">
    <property type="entry name" value="Alkaline_phosphatase_core_sf"/>
</dbReference>
<dbReference type="OrthoDB" id="415411at2759"/>
<dbReference type="HOGENOM" id="CLU_017594_4_0_1"/>
<comment type="caution">
    <text evidence="1">The sequence shown here is derived from an EMBL/GenBank/DDBJ whole genome shotgun (WGS) entry which is preliminary data.</text>
</comment>
<keyword evidence="2" id="KW-1185">Reference proteome</keyword>
<dbReference type="AlphaFoldDB" id="H0EDA3"/>
<reference evidence="1 2" key="1">
    <citation type="journal article" date="2012" name="Eukaryot. Cell">
        <title>Genome sequence of the fungus Glarea lozoyensis: the first genome sequence of a species from the Helotiaceae family.</title>
        <authorList>
            <person name="Youssar L."/>
            <person name="Gruening B.A."/>
            <person name="Erxleben A."/>
            <person name="Guenther S."/>
            <person name="Huettel W."/>
        </authorList>
    </citation>
    <scope>NUCLEOTIDE SEQUENCE [LARGE SCALE GENOMIC DNA]</scope>
    <source>
        <strain evidence="2">ATCC 74030 / MF5533</strain>
    </source>
</reference>
<evidence type="ECO:0000313" key="1">
    <source>
        <dbReference type="EMBL" id="EHL03466.1"/>
    </source>
</evidence>
<name>H0EDA3_GLAL7</name>
<organism evidence="1 2">
    <name type="scientific">Glarea lozoyensis (strain ATCC 74030 / MF5533)</name>
    <dbReference type="NCBI Taxonomy" id="1104152"/>
    <lineage>
        <taxon>Eukaryota</taxon>
        <taxon>Fungi</taxon>
        <taxon>Dikarya</taxon>
        <taxon>Ascomycota</taxon>
        <taxon>Pezizomycotina</taxon>
        <taxon>Leotiomycetes</taxon>
        <taxon>Helotiales</taxon>
        <taxon>Helotiaceae</taxon>
        <taxon>Glarea</taxon>
    </lineage>
</organism>